<dbReference type="eggNOG" id="ENOG502SJJ1">
    <property type="taxonomic scope" value="Eukaryota"/>
</dbReference>
<dbReference type="PANTHER" id="PTHR38165:SF1">
    <property type="entry name" value="GLUCANASE B"/>
    <property type="match status" value="1"/>
</dbReference>
<dbReference type="Gene3D" id="3.30.920.50">
    <property type="entry name" value="Beta-1,3-glucanase, C-terminal domain"/>
    <property type="match status" value="1"/>
</dbReference>
<feature type="region of interest" description="Disordered" evidence="1">
    <location>
        <begin position="42"/>
        <end position="66"/>
    </location>
</feature>
<dbReference type="InterPro" id="IPR037176">
    <property type="entry name" value="Osmotin/thaumatin-like_sf"/>
</dbReference>
<dbReference type="PROSITE" id="PS52006">
    <property type="entry name" value="GH64"/>
    <property type="match status" value="1"/>
</dbReference>
<proteinExistence type="predicted"/>
<gene>
    <name evidence="3" type="ORF">PFICI_12830</name>
</gene>
<feature type="compositionally biased region" description="Basic and acidic residues" evidence="1">
    <location>
        <begin position="42"/>
        <end position="54"/>
    </location>
</feature>
<dbReference type="PANTHER" id="PTHR38165">
    <property type="match status" value="1"/>
</dbReference>
<evidence type="ECO:0000259" key="2">
    <source>
        <dbReference type="PROSITE" id="PS52006"/>
    </source>
</evidence>
<dbReference type="HOGENOM" id="CLU_032886_0_0_1"/>
<dbReference type="Pfam" id="PF16483">
    <property type="entry name" value="Glyco_hydro_64"/>
    <property type="match status" value="1"/>
</dbReference>
<dbReference type="GeneID" id="19277843"/>
<evidence type="ECO:0000313" key="3">
    <source>
        <dbReference type="EMBL" id="ETS75886.1"/>
    </source>
</evidence>
<sequence length="481" mass="52385">MRVSSAIKTATAALFLGQTVQSLAVSTTREVAVQRDEILKGPHIHLESRDKRADPGPSPYNDSQPIPQANRHLQIEIQNLRNRSINAYIGGGMKTVNGTEQVMLRTDTGQYFLLKNVGANDPNVPTPVPSTVPLNISIPANATKNVTLPDYLLHGRVWIAEGHLEFRVYPNGAFSEPSGANPSLMEYNVKWGFVELNHDAGGIIINLSFVDWVSLSLGMTLTSLASGGTNTASVRGLEPGAMEKICDGLNKQANLNDALGQHDWDKLCIYSKENTLVRVISPNIDASMHRVNSTLVDYYKDYVDKAWQEYTERDLTLNLQGDADGLPLLTPGDGIATVCRVNNGTRALTCDKAPGHSYAKPTTSDIWGCNSGPFVVGAINGSSNSLMHSRIIPRLCAAFTRSTLLLSNGSVQPFYNESQYYTNDVTNHYSRLVHKYLDQGKGYAFSYDDVNPEGIEHNAAGVLAATLPTKVHIEVKGDTGN</sequence>
<dbReference type="InterPro" id="IPR037398">
    <property type="entry name" value="Glyco_hydro_64_fam"/>
</dbReference>
<evidence type="ECO:0000256" key="1">
    <source>
        <dbReference type="SAM" id="MobiDB-lite"/>
    </source>
</evidence>
<dbReference type="OMA" id="NIDASMH"/>
<keyword evidence="4" id="KW-1185">Reference proteome</keyword>
<feature type="domain" description="GH64" evidence="2">
    <location>
        <begin position="78"/>
        <end position="461"/>
    </location>
</feature>
<dbReference type="AlphaFoldDB" id="W3WST4"/>
<dbReference type="InterPro" id="IPR042517">
    <property type="entry name" value="Glyco_hydro_64_N_2"/>
</dbReference>
<evidence type="ECO:0000313" key="4">
    <source>
        <dbReference type="Proteomes" id="UP000030651"/>
    </source>
</evidence>
<dbReference type="KEGG" id="pfy:PFICI_12830"/>
<organism evidence="3 4">
    <name type="scientific">Pestalotiopsis fici (strain W106-1 / CGMCC3.15140)</name>
    <dbReference type="NCBI Taxonomy" id="1229662"/>
    <lineage>
        <taxon>Eukaryota</taxon>
        <taxon>Fungi</taxon>
        <taxon>Dikarya</taxon>
        <taxon>Ascomycota</taxon>
        <taxon>Pezizomycotina</taxon>
        <taxon>Sordariomycetes</taxon>
        <taxon>Xylariomycetidae</taxon>
        <taxon>Amphisphaeriales</taxon>
        <taxon>Sporocadaceae</taxon>
        <taxon>Pestalotiopsis</taxon>
    </lineage>
</organism>
<protein>
    <recommendedName>
        <fullName evidence="2">GH64 domain-containing protein</fullName>
    </recommendedName>
</protein>
<dbReference type="InParanoid" id="W3WST4"/>
<dbReference type="InterPro" id="IPR032477">
    <property type="entry name" value="Glyco_hydro_64"/>
</dbReference>
<dbReference type="Gene3D" id="2.60.110.10">
    <property type="entry name" value="Thaumatin"/>
    <property type="match status" value="1"/>
</dbReference>
<dbReference type="Proteomes" id="UP000030651">
    <property type="component" value="Unassembled WGS sequence"/>
</dbReference>
<dbReference type="RefSeq" id="XP_007839602.1">
    <property type="nucleotide sequence ID" value="XM_007841411.1"/>
</dbReference>
<dbReference type="EMBL" id="KI912118">
    <property type="protein sequence ID" value="ETS75886.1"/>
    <property type="molecule type" value="Genomic_DNA"/>
</dbReference>
<dbReference type="OrthoDB" id="10058186at2759"/>
<accession>W3WST4</accession>
<reference evidence="4" key="1">
    <citation type="journal article" date="2015" name="BMC Genomics">
        <title>Genomic and transcriptomic analysis of the endophytic fungus Pestalotiopsis fici reveals its lifestyle and high potential for synthesis of natural products.</title>
        <authorList>
            <person name="Wang X."/>
            <person name="Zhang X."/>
            <person name="Liu L."/>
            <person name="Xiang M."/>
            <person name="Wang W."/>
            <person name="Sun X."/>
            <person name="Che Y."/>
            <person name="Guo L."/>
            <person name="Liu G."/>
            <person name="Guo L."/>
            <person name="Wang C."/>
            <person name="Yin W.B."/>
            <person name="Stadler M."/>
            <person name="Zhang X."/>
            <person name="Liu X."/>
        </authorList>
    </citation>
    <scope>NUCLEOTIDE SEQUENCE [LARGE SCALE GENOMIC DNA]</scope>
    <source>
        <strain evidence="4">W106-1 / CGMCC3.15140</strain>
    </source>
</reference>
<name>W3WST4_PESFW</name>